<dbReference type="NCBIfam" id="TIGR02832">
    <property type="entry name" value="spo_yunB"/>
    <property type="match status" value="1"/>
</dbReference>
<dbReference type="Proteomes" id="UP000824130">
    <property type="component" value="Unassembled WGS sequence"/>
</dbReference>
<evidence type="ECO:0000313" key="3">
    <source>
        <dbReference type="Proteomes" id="UP000824130"/>
    </source>
</evidence>
<evidence type="ECO:0000256" key="1">
    <source>
        <dbReference type="SAM" id="Phobius"/>
    </source>
</evidence>
<dbReference type="PIRSF" id="PIRSF021383">
    <property type="entry name" value="YunB"/>
    <property type="match status" value="1"/>
</dbReference>
<protein>
    <submittedName>
        <fullName evidence="2">Sporulation protein YunB</fullName>
    </submittedName>
</protein>
<dbReference type="AlphaFoldDB" id="A0A9D1SVK2"/>
<comment type="caution">
    <text evidence="2">The sequence shown here is derived from an EMBL/GenBank/DDBJ whole genome shotgun (WGS) entry which is preliminary data.</text>
</comment>
<gene>
    <name evidence="2" type="primary">yunB</name>
    <name evidence="2" type="ORF">IAD25_06305</name>
</gene>
<reference evidence="2" key="1">
    <citation type="submission" date="2020-10" db="EMBL/GenBank/DDBJ databases">
        <authorList>
            <person name="Gilroy R."/>
        </authorList>
    </citation>
    <scope>NUCLEOTIDE SEQUENCE</scope>
    <source>
        <strain evidence="2">ChiSjej4B22-8349</strain>
    </source>
</reference>
<proteinExistence type="predicted"/>
<keyword evidence="1" id="KW-0472">Membrane</keyword>
<dbReference type="InterPro" id="IPR014197">
    <property type="entry name" value="Sporulation_prot_YunB"/>
</dbReference>
<dbReference type="Pfam" id="PF09560">
    <property type="entry name" value="Spore_YunB"/>
    <property type="match status" value="1"/>
</dbReference>
<keyword evidence="1" id="KW-0812">Transmembrane</keyword>
<accession>A0A9D1SVK2</accession>
<reference evidence="2" key="2">
    <citation type="journal article" date="2021" name="PeerJ">
        <title>Extensive microbial diversity within the chicken gut microbiome revealed by metagenomics and culture.</title>
        <authorList>
            <person name="Gilroy R."/>
            <person name="Ravi A."/>
            <person name="Getino M."/>
            <person name="Pursley I."/>
            <person name="Horton D.L."/>
            <person name="Alikhan N.F."/>
            <person name="Baker D."/>
            <person name="Gharbi K."/>
            <person name="Hall N."/>
            <person name="Watson M."/>
            <person name="Adriaenssens E.M."/>
            <person name="Foster-Nyarko E."/>
            <person name="Jarju S."/>
            <person name="Secka A."/>
            <person name="Antonio M."/>
            <person name="Oren A."/>
            <person name="Chaudhuri R.R."/>
            <person name="La Ragione R."/>
            <person name="Hildebrand F."/>
            <person name="Pallen M.J."/>
        </authorList>
    </citation>
    <scope>NUCLEOTIDE SEQUENCE</scope>
    <source>
        <strain evidence="2">ChiSjej4B22-8349</strain>
    </source>
</reference>
<keyword evidence="1" id="KW-1133">Transmembrane helix</keyword>
<organism evidence="2 3">
    <name type="scientific">Candidatus Allocopromorpha excrementipullorum</name>
    <dbReference type="NCBI Taxonomy" id="2840743"/>
    <lineage>
        <taxon>Bacteria</taxon>
        <taxon>Bacillati</taxon>
        <taxon>Bacillota</taxon>
        <taxon>Clostridia</taxon>
        <taxon>Eubacteriales</taxon>
        <taxon>Eubacteriaceae</taxon>
        <taxon>Eubacteriaceae incertae sedis</taxon>
        <taxon>Candidatus Allocopromorpha</taxon>
    </lineage>
</organism>
<sequence>MYRKRGKRKSGILRGAAALALAAAMIFTGILLWVEVIIEPNLEAVSRMRAEVLVSRAVNKALTEQFGKEDPQKDFFIVKKDESGRAEMVQADSIAINVMMTELTGCLQQAFREMDEETLEVPVGSLFGSKLFSQTGPYMDLAVVPLSVLSTDFRTEFEEQAINQTKYKIYIVLSCRVKVMAPFCSRTFDTSTTVLLAETVILGEVPDSFVQVPEEDILDVT</sequence>
<feature type="transmembrane region" description="Helical" evidence="1">
    <location>
        <begin position="12"/>
        <end position="34"/>
    </location>
</feature>
<dbReference type="EMBL" id="DVOB01000136">
    <property type="protein sequence ID" value="HIU96311.1"/>
    <property type="molecule type" value="Genomic_DNA"/>
</dbReference>
<evidence type="ECO:0000313" key="2">
    <source>
        <dbReference type="EMBL" id="HIU96311.1"/>
    </source>
</evidence>
<name>A0A9D1SVK2_9FIRM</name>